<gene>
    <name evidence="8" type="primary">LOC101861289</name>
</gene>
<dbReference type="CDD" id="cd17406">
    <property type="entry name" value="MFS_unc93A_like"/>
    <property type="match status" value="1"/>
</dbReference>
<feature type="transmembrane region" description="Helical" evidence="6">
    <location>
        <begin position="138"/>
        <end position="157"/>
    </location>
</feature>
<organism evidence="7 8">
    <name type="scientific">Aplysia californica</name>
    <name type="common">California sea hare</name>
    <dbReference type="NCBI Taxonomy" id="6500"/>
    <lineage>
        <taxon>Eukaryota</taxon>
        <taxon>Metazoa</taxon>
        <taxon>Spiralia</taxon>
        <taxon>Lophotrochozoa</taxon>
        <taxon>Mollusca</taxon>
        <taxon>Gastropoda</taxon>
        <taxon>Heterobranchia</taxon>
        <taxon>Euthyneura</taxon>
        <taxon>Tectipleura</taxon>
        <taxon>Aplysiida</taxon>
        <taxon>Aplysioidea</taxon>
        <taxon>Aplysiidae</taxon>
        <taxon>Aplysia</taxon>
    </lineage>
</organism>
<protein>
    <submittedName>
        <fullName evidence="8">Protein unc-93 homolog A</fullName>
    </submittedName>
</protein>
<dbReference type="PANTHER" id="PTHR19444:SF13">
    <property type="entry name" value="PROTEIN UNC-93 HOMOLOG A"/>
    <property type="match status" value="1"/>
</dbReference>
<dbReference type="Pfam" id="PF05978">
    <property type="entry name" value="UNC-93"/>
    <property type="match status" value="1"/>
</dbReference>
<dbReference type="PANTHER" id="PTHR19444">
    <property type="entry name" value="UNC-93 RELATED"/>
    <property type="match status" value="1"/>
</dbReference>
<dbReference type="InterPro" id="IPR051951">
    <property type="entry name" value="UNC-93_regulatory"/>
</dbReference>
<dbReference type="Proteomes" id="UP000694888">
    <property type="component" value="Unplaced"/>
</dbReference>
<keyword evidence="4 6" id="KW-1133">Transmembrane helix</keyword>
<feature type="transmembrane region" description="Helical" evidence="6">
    <location>
        <begin position="114"/>
        <end position="132"/>
    </location>
</feature>
<comment type="similarity">
    <text evidence="2">Belongs to the unc-93 family.</text>
</comment>
<feature type="transmembrane region" description="Helical" evidence="6">
    <location>
        <begin position="331"/>
        <end position="352"/>
    </location>
</feature>
<feature type="transmembrane region" description="Helical" evidence="6">
    <location>
        <begin position="364"/>
        <end position="383"/>
    </location>
</feature>
<evidence type="ECO:0000256" key="4">
    <source>
        <dbReference type="ARBA" id="ARBA00022989"/>
    </source>
</evidence>
<evidence type="ECO:0000313" key="8">
    <source>
        <dbReference type="RefSeq" id="XP_012939455.1"/>
    </source>
</evidence>
<proteinExistence type="inferred from homology"/>
<evidence type="ECO:0000256" key="1">
    <source>
        <dbReference type="ARBA" id="ARBA00004141"/>
    </source>
</evidence>
<keyword evidence="5 6" id="KW-0472">Membrane</keyword>
<dbReference type="Gene3D" id="1.20.1250.20">
    <property type="entry name" value="MFS general substrate transporter like domains"/>
    <property type="match status" value="2"/>
</dbReference>
<dbReference type="SUPFAM" id="SSF103473">
    <property type="entry name" value="MFS general substrate transporter"/>
    <property type="match status" value="1"/>
</dbReference>
<name>A0ABM1A2F0_APLCA</name>
<sequence>MEIPQNGNMPEKSPPLDTAGVEMTISNGKKIPIYSADDEPEPKMNKRQILKNVFVVSLGFTFLFTAFQAMSNLQTSLNREEGVGAWSLSTVYVALIVSCMFLPDFVISRLGCKWTIPLSMVGYVLYMGANFYAVKGTLIPAAIILGLGAAPLWSAKCTYLTQIGVWYAKLTNQDKDSVINSFFGFFFLFFQSSQIWGNLISSTIFAKGEDNSTKSSDFCGANFCPDDAKSNTSSNFEQPQDRVYIVCGIYLGCAIVAAIIVSLFLDKILLDKETTEDERRLSPRLLISTFKHLFSSPTQMLLIPLTIYSGVEQAFIGGDYTKSYISCSLGIWNVGYVMICYGVVDAICSILFGRLVKYVGHVPFFALAFVLHGGLQIAFLLWSPHRDDRVLFFVLAGLWGMGDAVIQTQLNALYGSLFSAKPEPAFANYRLWESLGFAVTYAYNDELCTETKLYICLGVLATGMLGYTAVEVMSWKDKRGKMDMAEGNK</sequence>
<dbReference type="InterPro" id="IPR010291">
    <property type="entry name" value="Ion_channel_UNC-93"/>
</dbReference>
<dbReference type="InterPro" id="IPR036259">
    <property type="entry name" value="MFS_trans_sf"/>
</dbReference>
<dbReference type="GeneID" id="101861289"/>
<feature type="transmembrane region" description="Helical" evidence="6">
    <location>
        <begin position="390"/>
        <end position="410"/>
    </location>
</feature>
<evidence type="ECO:0000256" key="5">
    <source>
        <dbReference type="ARBA" id="ARBA00023136"/>
    </source>
</evidence>
<reference evidence="8" key="1">
    <citation type="submission" date="2025-08" db="UniProtKB">
        <authorList>
            <consortium name="RefSeq"/>
        </authorList>
    </citation>
    <scope>IDENTIFICATION</scope>
</reference>
<evidence type="ECO:0000256" key="2">
    <source>
        <dbReference type="ARBA" id="ARBA00009172"/>
    </source>
</evidence>
<feature type="transmembrane region" description="Helical" evidence="6">
    <location>
        <begin position="452"/>
        <end position="474"/>
    </location>
</feature>
<evidence type="ECO:0000256" key="3">
    <source>
        <dbReference type="ARBA" id="ARBA00022692"/>
    </source>
</evidence>
<feature type="transmembrane region" description="Helical" evidence="6">
    <location>
        <begin position="243"/>
        <end position="265"/>
    </location>
</feature>
<keyword evidence="7" id="KW-1185">Reference proteome</keyword>
<feature type="transmembrane region" description="Helical" evidence="6">
    <location>
        <begin position="83"/>
        <end position="102"/>
    </location>
</feature>
<evidence type="ECO:0000256" key="6">
    <source>
        <dbReference type="SAM" id="Phobius"/>
    </source>
</evidence>
<keyword evidence="3 6" id="KW-0812">Transmembrane</keyword>
<feature type="transmembrane region" description="Helical" evidence="6">
    <location>
        <begin position="178"/>
        <end position="197"/>
    </location>
</feature>
<dbReference type="RefSeq" id="XP_012939455.1">
    <property type="nucleotide sequence ID" value="XM_013084001.2"/>
</dbReference>
<evidence type="ECO:0000313" key="7">
    <source>
        <dbReference type="Proteomes" id="UP000694888"/>
    </source>
</evidence>
<feature type="transmembrane region" description="Helical" evidence="6">
    <location>
        <begin position="53"/>
        <end position="71"/>
    </location>
</feature>
<comment type="subcellular location">
    <subcellularLocation>
        <location evidence="1">Membrane</location>
        <topology evidence="1">Multi-pass membrane protein</topology>
    </subcellularLocation>
</comment>
<accession>A0ABM1A2F0</accession>